<organism evidence="1 2">
    <name type="scientific">Blastococcus carthaginiensis</name>
    <dbReference type="NCBI Taxonomy" id="3050034"/>
    <lineage>
        <taxon>Bacteria</taxon>
        <taxon>Bacillati</taxon>
        <taxon>Actinomycetota</taxon>
        <taxon>Actinomycetes</taxon>
        <taxon>Geodermatophilales</taxon>
        <taxon>Geodermatophilaceae</taxon>
        <taxon>Blastococcus</taxon>
    </lineage>
</organism>
<proteinExistence type="predicted"/>
<evidence type="ECO:0000313" key="2">
    <source>
        <dbReference type="Proteomes" id="UP001233673"/>
    </source>
</evidence>
<accession>A0ABT9IHQ2</accession>
<sequence length="141" mass="15004">MTTSPLADARVRSAAELTDRWRSVLDPATFPARSLWLTWFDAGGRQLPVVVPVDDLPALPEPALLVGLREVHGSVVDDQLGGTGHLALALCRPGEPVVTAEDEVWAAELRAVLDDDLVAGTWSLHVAAAGTVLPLVEGWGR</sequence>
<gene>
    <name evidence="1" type="ORF">QOZ88_20910</name>
</gene>
<reference evidence="2" key="1">
    <citation type="submission" date="2023-05" db="EMBL/GenBank/DDBJ databases">
        <title>Draft genome of Pseudofrankia sp. BMG5.37.</title>
        <authorList>
            <person name="Gtari M."/>
            <person name="Ghodhbane F."/>
            <person name="Sbissi I."/>
        </authorList>
    </citation>
    <scope>NUCLEOTIDE SEQUENCE [LARGE SCALE GENOMIC DNA]</scope>
    <source>
        <strain evidence="2">BMG 814</strain>
    </source>
</reference>
<dbReference type="EMBL" id="JASNFN010000037">
    <property type="protein sequence ID" value="MDP5185100.1"/>
    <property type="molecule type" value="Genomic_DNA"/>
</dbReference>
<dbReference type="Proteomes" id="UP001233673">
    <property type="component" value="Unassembled WGS sequence"/>
</dbReference>
<dbReference type="RefSeq" id="WP_306001626.1">
    <property type="nucleotide sequence ID" value="NZ_JASNFN010000037.1"/>
</dbReference>
<keyword evidence="2" id="KW-1185">Reference proteome</keyword>
<evidence type="ECO:0000313" key="1">
    <source>
        <dbReference type="EMBL" id="MDP5185100.1"/>
    </source>
</evidence>
<protein>
    <submittedName>
        <fullName evidence="1">Uncharacterized protein</fullName>
    </submittedName>
</protein>
<comment type="caution">
    <text evidence="1">The sequence shown here is derived from an EMBL/GenBank/DDBJ whole genome shotgun (WGS) entry which is preliminary data.</text>
</comment>
<name>A0ABT9IHQ2_9ACTN</name>